<proteinExistence type="predicted"/>
<keyword evidence="2" id="KW-1185">Reference proteome</keyword>
<sequence>MREPHFRTVVHVPRRLLAVPVAALLLLAGCGSEDPPPPPQVTFTAGAASAVARPAQYCDVELTQCLTDAAAPVRLAVPPGTPVQVTVPPEIAQTPWQVVFSYADAAGTPADERSPVFAPDARSDWTLELGAPDSRLLTAEVQQYGPPPQPNPQTGEMEFPIRASWVLNAG</sequence>
<comment type="caution">
    <text evidence="1">The sequence shown here is derived from an EMBL/GenBank/DDBJ whole genome shotgun (WGS) entry which is preliminary data.</text>
</comment>
<evidence type="ECO:0000313" key="1">
    <source>
        <dbReference type="EMBL" id="GAA5122886.1"/>
    </source>
</evidence>
<dbReference type="Proteomes" id="UP001500804">
    <property type="component" value="Unassembled WGS sequence"/>
</dbReference>
<dbReference type="InterPro" id="IPR024495">
    <property type="entry name" value="DUF2771"/>
</dbReference>
<reference evidence="2" key="1">
    <citation type="journal article" date="2019" name="Int. J. Syst. Evol. Microbiol.">
        <title>The Global Catalogue of Microorganisms (GCM) 10K type strain sequencing project: providing services to taxonomists for standard genome sequencing and annotation.</title>
        <authorList>
            <consortium name="The Broad Institute Genomics Platform"/>
            <consortium name="The Broad Institute Genome Sequencing Center for Infectious Disease"/>
            <person name="Wu L."/>
            <person name="Ma J."/>
        </authorList>
    </citation>
    <scope>NUCLEOTIDE SEQUENCE [LARGE SCALE GENOMIC DNA]</scope>
    <source>
        <strain evidence="2">JCM 18302</strain>
    </source>
</reference>
<evidence type="ECO:0008006" key="3">
    <source>
        <dbReference type="Google" id="ProtNLM"/>
    </source>
</evidence>
<dbReference type="EMBL" id="BAABJO010000011">
    <property type="protein sequence ID" value="GAA5122886.1"/>
    <property type="molecule type" value="Genomic_DNA"/>
</dbReference>
<protein>
    <recommendedName>
        <fullName evidence="3">DUF2771 family protein</fullName>
    </recommendedName>
</protein>
<dbReference type="PROSITE" id="PS51257">
    <property type="entry name" value="PROKAR_LIPOPROTEIN"/>
    <property type="match status" value="1"/>
</dbReference>
<accession>A0ABP9NJS0</accession>
<dbReference type="Pfam" id="PF10969">
    <property type="entry name" value="DUF2771"/>
    <property type="match status" value="1"/>
</dbReference>
<evidence type="ECO:0000313" key="2">
    <source>
        <dbReference type="Proteomes" id="UP001500804"/>
    </source>
</evidence>
<gene>
    <name evidence="1" type="ORF">GCM10023320_33830</name>
</gene>
<organism evidence="1 2">
    <name type="scientific">Pseudonocardia adelaidensis</name>
    <dbReference type="NCBI Taxonomy" id="648754"/>
    <lineage>
        <taxon>Bacteria</taxon>
        <taxon>Bacillati</taxon>
        <taxon>Actinomycetota</taxon>
        <taxon>Actinomycetes</taxon>
        <taxon>Pseudonocardiales</taxon>
        <taxon>Pseudonocardiaceae</taxon>
        <taxon>Pseudonocardia</taxon>
    </lineage>
</organism>
<name>A0ABP9NJS0_9PSEU</name>